<evidence type="ECO:0000259" key="1">
    <source>
        <dbReference type="SMART" id="SM00953"/>
    </source>
</evidence>
<gene>
    <name evidence="2" type="ORF">IFDJLNFL_2022</name>
    <name evidence="3" type="ORF">MTDSW087_00360</name>
</gene>
<reference evidence="3 4" key="1">
    <citation type="submission" date="2019-06" db="EMBL/GenBank/DDBJ databases">
        <authorList>
            <person name="Rodrigo-Torres L."/>
            <person name="Arahal R. D."/>
            <person name="Lucena T."/>
        </authorList>
    </citation>
    <scope>NUCLEOTIDE SEQUENCE [LARGE SCALE GENOMIC DNA]</scope>
    <source>
        <strain evidence="3 4">SW08-7</strain>
    </source>
</reference>
<dbReference type="SMART" id="SM00953">
    <property type="entry name" value="RES"/>
    <property type="match status" value="1"/>
</dbReference>
<evidence type="ECO:0000313" key="4">
    <source>
        <dbReference type="Proteomes" id="UP000401717"/>
    </source>
</evidence>
<dbReference type="RefSeq" id="WP_144759297.1">
    <property type="nucleotide sequence ID" value="NZ_BPQI01000049.1"/>
</dbReference>
<evidence type="ECO:0000313" key="2">
    <source>
        <dbReference type="EMBL" id="GJD56128.1"/>
    </source>
</evidence>
<keyword evidence="5" id="KW-1185">Reference proteome</keyword>
<dbReference type="Pfam" id="PF08808">
    <property type="entry name" value="RES"/>
    <property type="match status" value="1"/>
</dbReference>
<dbReference type="Proteomes" id="UP001055303">
    <property type="component" value="Unassembled WGS sequence"/>
</dbReference>
<proteinExistence type="predicted"/>
<dbReference type="Proteomes" id="UP000401717">
    <property type="component" value="Unassembled WGS sequence"/>
</dbReference>
<name>A0A564FSJ3_9HYPH</name>
<protein>
    <recommendedName>
        <fullName evidence="1">RES domain-containing protein</fullName>
    </recommendedName>
</protein>
<dbReference type="EMBL" id="CABFVH010000001">
    <property type="protein sequence ID" value="VUF10690.1"/>
    <property type="molecule type" value="Genomic_DNA"/>
</dbReference>
<reference evidence="2" key="3">
    <citation type="submission" date="2021-08" db="EMBL/GenBank/DDBJ databases">
        <authorList>
            <person name="Tani A."/>
            <person name="Ola A."/>
            <person name="Ogura Y."/>
            <person name="Katsura K."/>
            <person name="Hayashi T."/>
        </authorList>
    </citation>
    <scope>NUCLEOTIDE SEQUENCE</scope>
    <source>
        <strain evidence="2">DSM 22415</strain>
    </source>
</reference>
<dbReference type="EMBL" id="BPQI01000049">
    <property type="protein sequence ID" value="GJD56128.1"/>
    <property type="molecule type" value="Genomic_DNA"/>
</dbReference>
<dbReference type="OrthoDB" id="9789501at2"/>
<dbReference type="AlphaFoldDB" id="A0A564FSJ3"/>
<organism evidence="3 4">
    <name type="scientific">Methylobacterium dankookense</name>
    <dbReference type="NCBI Taxonomy" id="560405"/>
    <lineage>
        <taxon>Bacteria</taxon>
        <taxon>Pseudomonadati</taxon>
        <taxon>Pseudomonadota</taxon>
        <taxon>Alphaproteobacteria</taxon>
        <taxon>Hyphomicrobiales</taxon>
        <taxon>Methylobacteriaceae</taxon>
        <taxon>Methylobacterium</taxon>
    </lineage>
</organism>
<dbReference type="InterPro" id="IPR014914">
    <property type="entry name" value="RES_dom"/>
</dbReference>
<sequence>MSQTLWRIGTDAKAYTADDMSGTGAKLSGGRWNEVGVAVVYAATSRALACLETLVHLNAGGLPLNRFLVEIEVPPDIWTAASVADPATLDIGWDAEPAGRVSISFGSNWVSGNHSALLLVPSIVVPEEWNVLINPAHPDAGRISARKVRKWLYDPRLDRKSGP</sequence>
<feature type="domain" description="RES" evidence="1">
    <location>
        <begin position="19"/>
        <end position="147"/>
    </location>
</feature>
<accession>A0A564FSJ3</accession>
<reference evidence="2" key="2">
    <citation type="journal article" date="2021" name="Front. Microbiol.">
        <title>Comprehensive Comparative Genomics and Phenotyping of Methylobacterium Species.</title>
        <authorList>
            <person name="Alessa O."/>
            <person name="Ogura Y."/>
            <person name="Fujitani Y."/>
            <person name="Takami H."/>
            <person name="Hayashi T."/>
            <person name="Sahin N."/>
            <person name="Tani A."/>
        </authorList>
    </citation>
    <scope>NUCLEOTIDE SEQUENCE</scope>
    <source>
        <strain evidence="2">DSM 22415</strain>
    </source>
</reference>
<evidence type="ECO:0000313" key="5">
    <source>
        <dbReference type="Proteomes" id="UP001055303"/>
    </source>
</evidence>
<evidence type="ECO:0000313" key="3">
    <source>
        <dbReference type="EMBL" id="VUF10690.1"/>
    </source>
</evidence>